<feature type="transmembrane region" description="Helical" evidence="1">
    <location>
        <begin position="38"/>
        <end position="61"/>
    </location>
</feature>
<feature type="transmembrane region" description="Helical" evidence="1">
    <location>
        <begin position="105"/>
        <end position="123"/>
    </location>
</feature>
<feature type="transmembrane region" description="Helical" evidence="1">
    <location>
        <begin position="6"/>
        <end position="26"/>
    </location>
</feature>
<keyword evidence="1" id="KW-0812">Transmembrane</keyword>
<accession>A0A074MEZ8</accession>
<dbReference type="KEGG" id="elq:Ga0102493_11167"/>
<dbReference type="Proteomes" id="UP000027866">
    <property type="component" value="Unassembled WGS sequence"/>
</dbReference>
<gene>
    <name evidence="2" type="ORF">EH32_12080</name>
</gene>
<proteinExistence type="predicted"/>
<dbReference type="AlphaFoldDB" id="A0A074MEZ8"/>
<dbReference type="RefSeq" id="WP_034903556.1">
    <property type="nucleotide sequence ID" value="NZ_CP017057.1"/>
</dbReference>
<evidence type="ECO:0000256" key="1">
    <source>
        <dbReference type="SAM" id="Phobius"/>
    </source>
</evidence>
<evidence type="ECO:0000313" key="2">
    <source>
        <dbReference type="EMBL" id="KEO93446.1"/>
    </source>
</evidence>
<keyword evidence="3" id="KW-1185">Reference proteome</keyword>
<keyword evidence="1" id="KW-0472">Membrane</keyword>
<keyword evidence="1" id="KW-1133">Transmembrane helix</keyword>
<protein>
    <recommendedName>
        <fullName evidence="4">DUF1761 domain-containing protein</fullName>
    </recommendedName>
</protein>
<dbReference type="OrthoDB" id="344736at2"/>
<evidence type="ECO:0008006" key="4">
    <source>
        <dbReference type="Google" id="ProtNLM"/>
    </source>
</evidence>
<name>A0A074MEZ8_9SPHN</name>
<feature type="transmembrane region" description="Helical" evidence="1">
    <location>
        <begin position="67"/>
        <end position="93"/>
    </location>
</feature>
<comment type="caution">
    <text evidence="2">The sequence shown here is derived from an EMBL/GenBank/DDBJ whole genome shotgun (WGS) entry which is preliminary data.</text>
</comment>
<sequence>MIYVILNLLPIAAATAVGLVIGIVWLRASDILLPGWKTLAGAALAEFWLASILAGALILAPPEAGEWVMALGSAVVIWIGFVVPVLWVTFMAYEMGARRTLSAALHWLVVMVAQAMCMQWIGLAPPPGV</sequence>
<reference evidence="2 3" key="1">
    <citation type="submission" date="2014-04" db="EMBL/GenBank/DDBJ databases">
        <title>A comprehensive comparison of genomes of Erythrobacter spp. Strains.</title>
        <authorList>
            <person name="Zheng Q."/>
        </authorList>
    </citation>
    <scope>NUCLEOTIDE SEQUENCE [LARGE SCALE GENOMIC DNA]</scope>
    <source>
        <strain evidence="2 3">DSM 8509</strain>
    </source>
</reference>
<dbReference type="EMBL" id="JMIX01000006">
    <property type="protein sequence ID" value="KEO93446.1"/>
    <property type="molecule type" value="Genomic_DNA"/>
</dbReference>
<organism evidence="2 3">
    <name type="scientific">Erythrobacter litoralis</name>
    <dbReference type="NCBI Taxonomy" id="39960"/>
    <lineage>
        <taxon>Bacteria</taxon>
        <taxon>Pseudomonadati</taxon>
        <taxon>Pseudomonadota</taxon>
        <taxon>Alphaproteobacteria</taxon>
        <taxon>Sphingomonadales</taxon>
        <taxon>Erythrobacteraceae</taxon>
        <taxon>Erythrobacter/Porphyrobacter group</taxon>
        <taxon>Erythrobacter</taxon>
    </lineage>
</organism>
<evidence type="ECO:0000313" key="3">
    <source>
        <dbReference type="Proteomes" id="UP000027866"/>
    </source>
</evidence>
<dbReference type="PATRIC" id="fig|39960.10.peg.2419"/>